<evidence type="ECO:0000256" key="1">
    <source>
        <dbReference type="ARBA" id="ARBA00005634"/>
    </source>
</evidence>
<evidence type="ECO:0000256" key="2">
    <source>
        <dbReference type="SAM" id="Coils"/>
    </source>
</evidence>
<dbReference type="Proteomes" id="UP000320623">
    <property type="component" value="Unassembled WGS sequence"/>
</dbReference>
<sequence length="700" mass="79781">MKITNLLYQILAYAFFIQTLFPQEITGFLPQNVGTHIEWERKFLSLPKAGNCEKHLFILTEEPHPAGSEASDKVVKYIDSVFKSYGLTSKVFEYWAYLPYPEEVSLELIQPEVVKFELKETTWLWDKDTYDDNIFTFYNAYSPDGVVEGQVVYVNYGLPEDYKKLKELGVDVKGKIVIARYGKSFRGVKAKVAEENGALGLIIYSDPMDDGYMKGDVYPRGPWRPEEAVQRGSIYYMFEYPGDPLTPGYPALKDAKRISPESAKSLPKIPTMPVSYKIAKKILENLSGMNVPEGWQGGLPFAYHVGPGPAKVKMKIKSDWKVRRIQNVVAELKGFVEPEKKIILGNHHDAWVYGAVDPNSGTSVMLETARTLSELVKSGWKPKRSILFCAWDAEEYGLIGSTEWVEENLKDLSENAIVYVNIDAAVSGKNFNAISVPSLDNFIQEVIKNVNDPESGNSIFYEMWLKQNKENGKKYNPDSAKVKIGRLGSGSDYTAFLDYAGIPSIDLSFSGNYGVYHSQLDNFYWMKNFGDPSFKYHETMVKIVGLILMRLSSCDYLPFDYFNYAIEIEKYINDIDSIFSEELKSANLNLSGLKDKVSKLKDLTMELKEKQKMLLQIETQKIERKFTPKEGLWNRNWYKHRIYAPGYYQGYGYQSLPGITEALSFGNFEVAKNEIKLLEKILDDVNSYLQNLLKTKSGNK</sequence>
<dbReference type="SUPFAM" id="SSF47672">
    <property type="entry name" value="Transferrin receptor-like dimerisation domain"/>
    <property type="match status" value="1"/>
</dbReference>
<dbReference type="Gene3D" id="3.50.30.30">
    <property type="match status" value="1"/>
</dbReference>
<dbReference type="CDD" id="cd02121">
    <property type="entry name" value="PA_GCPII_like"/>
    <property type="match status" value="1"/>
</dbReference>
<feature type="domain" description="Peptidase M28" evidence="5">
    <location>
        <begin position="327"/>
        <end position="523"/>
    </location>
</feature>
<dbReference type="OrthoDB" id="233977at2"/>
<dbReference type="InterPro" id="IPR007484">
    <property type="entry name" value="Peptidase_M28"/>
</dbReference>
<dbReference type="Gene3D" id="1.20.930.40">
    <property type="entry name" value="Transferrin receptor-like, dimerisation domain"/>
    <property type="match status" value="1"/>
</dbReference>
<feature type="domain" description="Transferrin receptor-like dimerisation" evidence="4">
    <location>
        <begin position="619"/>
        <end position="689"/>
    </location>
</feature>
<dbReference type="InterPro" id="IPR036757">
    <property type="entry name" value="TFR-like_dimer_dom_sf"/>
</dbReference>
<name>A0A0S4NAL4_9BACT</name>
<dbReference type="Gene3D" id="3.40.630.10">
    <property type="entry name" value="Zn peptidases"/>
    <property type="match status" value="1"/>
</dbReference>
<dbReference type="Pfam" id="PF02225">
    <property type="entry name" value="PA"/>
    <property type="match status" value="1"/>
</dbReference>
<proteinExistence type="inferred from homology"/>
<dbReference type="FunFam" id="3.40.630.10:FF:000101">
    <property type="entry name" value="N-acetylated alpha-linked acidic dipeptidase like 1"/>
    <property type="match status" value="1"/>
</dbReference>
<dbReference type="InterPro" id="IPR039373">
    <property type="entry name" value="Peptidase_M28B"/>
</dbReference>
<dbReference type="InterPro" id="IPR046450">
    <property type="entry name" value="PA_dom_sf"/>
</dbReference>
<dbReference type="SUPFAM" id="SSF52025">
    <property type="entry name" value="PA domain"/>
    <property type="match status" value="1"/>
</dbReference>
<keyword evidence="2" id="KW-0175">Coiled coil</keyword>
<dbReference type="RefSeq" id="WP_140945778.1">
    <property type="nucleotide sequence ID" value="NZ_FAOO01000020.1"/>
</dbReference>
<dbReference type="STRING" id="1643428.GCA_001442855_02021"/>
<accession>A0A0S4NAL4</accession>
<organism evidence="6 7">
    <name type="scientific">Candidatus Thermokryptus mobilis</name>
    <dbReference type="NCBI Taxonomy" id="1643428"/>
    <lineage>
        <taxon>Bacteria</taxon>
        <taxon>Pseudomonadati</taxon>
        <taxon>Candidatus Kryptoniota</taxon>
        <taxon>Candidatus Thermokryptus</taxon>
    </lineage>
</organism>
<feature type="coiled-coil region" evidence="2">
    <location>
        <begin position="583"/>
        <end position="620"/>
    </location>
</feature>
<dbReference type="EMBL" id="FAOO01000020">
    <property type="protein sequence ID" value="CUU08348.1"/>
    <property type="molecule type" value="Genomic_DNA"/>
</dbReference>
<evidence type="ECO:0000313" key="7">
    <source>
        <dbReference type="Proteomes" id="UP000320623"/>
    </source>
</evidence>
<evidence type="ECO:0000313" key="6">
    <source>
        <dbReference type="EMBL" id="CUU08348.1"/>
    </source>
</evidence>
<dbReference type="AlphaFoldDB" id="A0A0S4NAL4"/>
<comment type="similarity">
    <text evidence="1">Belongs to the peptidase M28 family. M28B subfamily.</text>
</comment>
<dbReference type="Pfam" id="PF04253">
    <property type="entry name" value="TFR_dimer"/>
    <property type="match status" value="1"/>
</dbReference>
<feature type="domain" description="PA" evidence="3">
    <location>
        <begin position="147"/>
        <end position="211"/>
    </location>
</feature>
<dbReference type="Pfam" id="PF04389">
    <property type="entry name" value="Peptidase_M28"/>
    <property type="match status" value="1"/>
</dbReference>
<evidence type="ECO:0000259" key="4">
    <source>
        <dbReference type="Pfam" id="PF04253"/>
    </source>
</evidence>
<dbReference type="InterPro" id="IPR003137">
    <property type="entry name" value="PA_domain"/>
</dbReference>
<evidence type="ECO:0000259" key="3">
    <source>
        <dbReference type="Pfam" id="PF02225"/>
    </source>
</evidence>
<evidence type="ECO:0000259" key="5">
    <source>
        <dbReference type="Pfam" id="PF04389"/>
    </source>
</evidence>
<dbReference type="PANTHER" id="PTHR10404:SF46">
    <property type="entry name" value="VACUOLAR PROTEIN SORTING-ASSOCIATED PROTEIN 70"/>
    <property type="match status" value="1"/>
</dbReference>
<dbReference type="FunFam" id="3.50.30.30:FF:000045">
    <property type="entry name" value="Predicted protein"/>
    <property type="match status" value="1"/>
</dbReference>
<reference evidence="7" key="1">
    <citation type="submission" date="2015-11" db="EMBL/GenBank/DDBJ databases">
        <authorList>
            <person name="Varghese N."/>
        </authorList>
    </citation>
    <scope>NUCLEOTIDE SEQUENCE [LARGE SCALE GENOMIC DNA]</scope>
</reference>
<dbReference type="InterPro" id="IPR007365">
    <property type="entry name" value="TFR-like_dimer_dom"/>
</dbReference>
<gene>
    <name evidence="6" type="ORF">JGI1_02063</name>
</gene>
<dbReference type="CDD" id="cd08022">
    <property type="entry name" value="M28_PSMA_like"/>
    <property type="match status" value="1"/>
</dbReference>
<dbReference type="SUPFAM" id="SSF53187">
    <property type="entry name" value="Zn-dependent exopeptidases"/>
    <property type="match status" value="1"/>
</dbReference>
<keyword evidence="7" id="KW-1185">Reference proteome</keyword>
<protein>
    <submittedName>
        <fullName evidence="6">N-acetylated-alpha-linked acidic dipeptidase</fullName>
    </submittedName>
</protein>
<dbReference type="PANTHER" id="PTHR10404">
    <property type="entry name" value="N-ACETYLATED-ALPHA-LINKED ACIDIC DIPEPTIDASE"/>
    <property type="match status" value="1"/>
</dbReference>